<keyword evidence="2" id="KW-0479">Metal-binding</keyword>
<dbReference type="Gene3D" id="2.170.150.70">
    <property type="match status" value="1"/>
</dbReference>
<dbReference type="PROSITE" id="PS51891">
    <property type="entry name" value="CENP_V_GFA"/>
    <property type="match status" value="1"/>
</dbReference>
<dbReference type="eggNOG" id="COG3791">
    <property type="taxonomic scope" value="Bacteria"/>
</dbReference>
<dbReference type="OrthoDB" id="9807246at2"/>
<dbReference type="InterPro" id="IPR006913">
    <property type="entry name" value="CENP-V/GFA"/>
</dbReference>
<comment type="caution">
    <text evidence="5">The sequence shown here is derived from an EMBL/GenBank/DDBJ whole genome shotgun (WGS) entry which is preliminary data.</text>
</comment>
<dbReference type="Proteomes" id="UP000027100">
    <property type="component" value="Unassembled WGS sequence"/>
</dbReference>
<evidence type="ECO:0000313" key="5">
    <source>
        <dbReference type="EMBL" id="KCZ98903.1"/>
    </source>
</evidence>
<proteinExistence type="inferred from homology"/>
<dbReference type="GO" id="GO:0016846">
    <property type="term" value="F:carbon-sulfur lyase activity"/>
    <property type="evidence" value="ECO:0007669"/>
    <property type="project" value="InterPro"/>
</dbReference>
<keyword evidence="6" id="KW-1185">Reference proteome</keyword>
<dbReference type="RefSeq" id="WP_051612453.1">
    <property type="nucleotide sequence ID" value="NZ_ARYM01000008.1"/>
</dbReference>
<keyword evidence="3" id="KW-0862">Zinc</keyword>
<reference evidence="5 6" key="1">
    <citation type="journal article" date="2014" name="Antonie Van Leeuwenhoek">
        <title>Hyphomonas beringensis sp. nov. and Hyphomonas chukchiensis sp. nov., isolated from surface seawater of the Bering Sea and Chukchi Sea.</title>
        <authorList>
            <person name="Li C."/>
            <person name="Lai Q."/>
            <person name="Li G."/>
            <person name="Dong C."/>
            <person name="Wang J."/>
            <person name="Liao Y."/>
            <person name="Shao Z."/>
        </authorList>
    </citation>
    <scope>NUCLEOTIDE SEQUENCE [LARGE SCALE GENOMIC DNA]</scope>
    <source>
        <strain evidence="5 6">PS728</strain>
    </source>
</reference>
<dbReference type="InterPro" id="IPR052355">
    <property type="entry name" value="CENP-V-like"/>
</dbReference>
<organism evidence="5 6">
    <name type="scientific">Hyphomonas polymorpha PS728</name>
    <dbReference type="NCBI Taxonomy" id="1280954"/>
    <lineage>
        <taxon>Bacteria</taxon>
        <taxon>Pseudomonadati</taxon>
        <taxon>Pseudomonadota</taxon>
        <taxon>Alphaproteobacteria</taxon>
        <taxon>Hyphomonadales</taxon>
        <taxon>Hyphomonadaceae</taxon>
        <taxon>Hyphomonas</taxon>
    </lineage>
</organism>
<sequence length="144" mass="16141">MGTQEAAGLGRLTEDNRKWYSGGCHCRAVRFEVELPDAFEVEDCNCTMCAMSGNIHVIVPGSRFQLLQGKDNLSQYTFNTGTAKHLFCKTCGIKSFYIPRSNPDGFAITWRALDDWMDLKVTVVPFDGQNWEANAARLAHKSKD</sequence>
<gene>
    <name evidence="5" type="ORF">HPO_08384</name>
</gene>
<dbReference type="PATRIC" id="fig|1280954.3.peg.1701"/>
<name>A0A062VK18_9PROT</name>
<dbReference type="STRING" id="1280954.HPO_08384"/>
<feature type="domain" description="CENP-V/GFA" evidence="4">
    <location>
        <begin position="20"/>
        <end position="132"/>
    </location>
</feature>
<dbReference type="PANTHER" id="PTHR28620:SF1">
    <property type="entry name" value="CENP-V_GFA DOMAIN-CONTAINING PROTEIN"/>
    <property type="match status" value="1"/>
</dbReference>
<evidence type="ECO:0000256" key="2">
    <source>
        <dbReference type="ARBA" id="ARBA00022723"/>
    </source>
</evidence>
<dbReference type="Pfam" id="PF04828">
    <property type="entry name" value="GFA"/>
    <property type="match status" value="1"/>
</dbReference>
<dbReference type="InterPro" id="IPR011057">
    <property type="entry name" value="Mss4-like_sf"/>
</dbReference>
<dbReference type="EMBL" id="ARYM01000008">
    <property type="protein sequence ID" value="KCZ98903.1"/>
    <property type="molecule type" value="Genomic_DNA"/>
</dbReference>
<dbReference type="GO" id="GO:0046872">
    <property type="term" value="F:metal ion binding"/>
    <property type="evidence" value="ECO:0007669"/>
    <property type="project" value="UniProtKB-KW"/>
</dbReference>
<accession>A0A062VK18</accession>
<dbReference type="SUPFAM" id="SSF51316">
    <property type="entry name" value="Mss4-like"/>
    <property type="match status" value="1"/>
</dbReference>
<evidence type="ECO:0000259" key="4">
    <source>
        <dbReference type="PROSITE" id="PS51891"/>
    </source>
</evidence>
<evidence type="ECO:0000313" key="6">
    <source>
        <dbReference type="Proteomes" id="UP000027100"/>
    </source>
</evidence>
<evidence type="ECO:0000256" key="1">
    <source>
        <dbReference type="ARBA" id="ARBA00005495"/>
    </source>
</evidence>
<evidence type="ECO:0000256" key="3">
    <source>
        <dbReference type="ARBA" id="ARBA00022833"/>
    </source>
</evidence>
<dbReference type="PANTHER" id="PTHR28620">
    <property type="entry name" value="CENTROMERE PROTEIN V"/>
    <property type="match status" value="1"/>
</dbReference>
<comment type="similarity">
    <text evidence="1">Belongs to the Gfa family.</text>
</comment>
<dbReference type="AlphaFoldDB" id="A0A062VK18"/>
<protein>
    <recommendedName>
        <fullName evidence="4">CENP-V/GFA domain-containing protein</fullName>
    </recommendedName>
</protein>